<accession>A0AAV0XXL0</accession>
<dbReference type="AlphaFoldDB" id="A0AAV0XXL0"/>
<protein>
    <submittedName>
        <fullName evidence="1">Uncharacterized protein</fullName>
    </submittedName>
</protein>
<dbReference type="EMBL" id="CARXXK010001093">
    <property type="protein sequence ID" value="CAI6373340.1"/>
    <property type="molecule type" value="Genomic_DNA"/>
</dbReference>
<gene>
    <name evidence="1" type="ORF">MEUPH1_LOCUS27105</name>
</gene>
<dbReference type="InterPro" id="IPR021109">
    <property type="entry name" value="Peptidase_aspartic_dom_sf"/>
</dbReference>
<evidence type="ECO:0000313" key="1">
    <source>
        <dbReference type="EMBL" id="CAI6373340.1"/>
    </source>
</evidence>
<reference evidence="1 2" key="1">
    <citation type="submission" date="2023-01" db="EMBL/GenBank/DDBJ databases">
        <authorList>
            <person name="Whitehead M."/>
        </authorList>
    </citation>
    <scope>NUCLEOTIDE SEQUENCE [LARGE SCALE GENOMIC DNA]</scope>
</reference>
<sequence>MQGINDKLVSTLGSTVLTVSIDNETYETEFQVVDSTFLIVGDGILGNPFLKANRIIIDVGKEELSTRNENSNVIPARSELIIPVHVNTNESSSHNVLIHAQELNKNILCGNVLNIIKNQQVLISVMNPTEEPQEILTPKLTDLSHEILDTVSMNNMRTVEKCSNPENRIQILKDSLRCDHMNNEEKTTIQELCSEYADIFFLEGDTINCTEAVQHEIKIPSV</sequence>
<organism evidence="1 2">
    <name type="scientific">Macrosiphum euphorbiae</name>
    <name type="common">potato aphid</name>
    <dbReference type="NCBI Taxonomy" id="13131"/>
    <lineage>
        <taxon>Eukaryota</taxon>
        <taxon>Metazoa</taxon>
        <taxon>Ecdysozoa</taxon>
        <taxon>Arthropoda</taxon>
        <taxon>Hexapoda</taxon>
        <taxon>Insecta</taxon>
        <taxon>Pterygota</taxon>
        <taxon>Neoptera</taxon>
        <taxon>Paraneoptera</taxon>
        <taxon>Hemiptera</taxon>
        <taxon>Sternorrhyncha</taxon>
        <taxon>Aphidomorpha</taxon>
        <taxon>Aphidoidea</taxon>
        <taxon>Aphididae</taxon>
        <taxon>Macrosiphini</taxon>
        <taxon>Macrosiphum</taxon>
    </lineage>
</organism>
<comment type="caution">
    <text evidence="1">The sequence shown here is derived from an EMBL/GenBank/DDBJ whole genome shotgun (WGS) entry which is preliminary data.</text>
</comment>
<dbReference type="Proteomes" id="UP001160148">
    <property type="component" value="Unassembled WGS sequence"/>
</dbReference>
<keyword evidence="2" id="KW-1185">Reference proteome</keyword>
<dbReference type="Gene3D" id="2.40.70.10">
    <property type="entry name" value="Acid Proteases"/>
    <property type="match status" value="1"/>
</dbReference>
<name>A0AAV0XXL0_9HEMI</name>
<evidence type="ECO:0000313" key="2">
    <source>
        <dbReference type="Proteomes" id="UP001160148"/>
    </source>
</evidence>
<proteinExistence type="predicted"/>